<dbReference type="Gene3D" id="3.30.559.30">
    <property type="entry name" value="Nonribosomal peptide synthetase, condensation domain"/>
    <property type="match status" value="1"/>
</dbReference>
<evidence type="ECO:0000256" key="1">
    <source>
        <dbReference type="SAM" id="MobiDB-lite"/>
    </source>
</evidence>
<evidence type="ECO:0000313" key="4">
    <source>
        <dbReference type="Proteomes" id="UP001500253"/>
    </source>
</evidence>
<name>A0ABN3GQT1_9ACTN</name>
<dbReference type="SUPFAM" id="SSF52777">
    <property type="entry name" value="CoA-dependent acyltransferases"/>
    <property type="match status" value="2"/>
</dbReference>
<proteinExistence type="predicted"/>
<sequence>MTGAGEEVVIEFRGLRAVRAPLTWGQQVIYRALQSRADRAHYDYNQRLSLPVPEGRALPDVIDAVRALVTVHESLRTLYRDGTADSAPYQEVAGEGRLAVRVLHGDDPAAALDALAATDFDLSREWGVRAAVLTGPGGPRHLALYLSHVAVDGWAAGLVVRQARALLADAAAVPAGPVPQPADLAVAERSAAGRTADRRAAAYQRSLLLRAPRTMFPTAADPGRALPDGGRALADPGETLRAPGRPPEWAHGEFRSGRLEAAAREVAARCRAGEETVYLAALGTLLARRAGLTRCVLKTIFANRIGAERQAMVAPLASDVLLCFDVGGPSFDDSVRAAHLAKLRGYARAQYDPARLERLVAKVGRERGEQMDLSVLHNDLGALAPPREDGDGDGRPAPGPGTVATSFRWAEPFRLPSVKLYCDVRTSPRGERVLGIAADTRYLPRPDLRELFFRMEELVVTAADERQHPRDQQDPQDPRDTDERLPVHVR</sequence>
<dbReference type="EMBL" id="BAAASD010000028">
    <property type="protein sequence ID" value="GAA2358683.1"/>
    <property type="molecule type" value="Genomic_DNA"/>
</dbReference>
<evidence type="ECO:0000259" key="2">
    <source>
        <dbReference type="Pfam" id="PF00668"/>
    </source>
</evidence>
<dbReference type="InterPro" id="IPR023213">
    <property type="entry name" value="CAT-like_dom_sf"/>
</dbReference>
<dbReference type="Proteomes" id="UP001500253">
    <property type="component" value="Unassembled WGS sequence"/>
</dbReference>
<keyword evidence="4" id="KW-1185">Reference proteome</keyword>
<feature type="region of interest" description="Disordered" evidence="1">
    <location>
        <begin position="462"/>
        <end position="490"/>
    </location>
</feature>
<evidence type="ECO:0000313" key="3">
    <source>
        <dbReference type="EMBL" id="GAA2358683.1"/>
    </source>
</evidence>
<accession>A0ABN3GQT1</accession>
<dbReference type="RefSeq" id="WP_346177104.1">
    <property type="nucleotide sequence ID" value="NZ_BAAASD010000028.1"/>
</dbReference>
<feature type="domain" description="Condensation" evidence="2">
    <location>
        <begin position="21"/>
        <end position="351"/>
    </location>
</feature>
<feature type="region of interest" description="Disordered" evidence="1">
    <location>
        <begin position="381"/>
        <end position="404"/>
    </location>
</feature>
<organism evidence="3 4">
    <name type="scientific">Streptomyces cuspidosporus</name>
    <dbReference type="NCBI Taxonomy" id="66882"/>
    <lineage>
        <taxon>Bacteria</taxon>
        <taxon>Bacillati</taxon>
        <taxon>Actinomycetota</taxon>
        <taxon>Actinomycetes</taxon>
        <taxon>Kitasatosporales</taxon>
        <taxon>Streptomycetaceae</taxon>
        <taxon>Streptomyces</taxon>
    </lineage>
</organism>
<comment type="caution">
    <text evidence="3">The sequence shown here is derived from an EMBL/GenBank/DDBJ whole genome shotgun (WGS) entry which is preliminary data.</text>
</comment>
<protein>
    <recommendedName>
        <fullName evidence="2">Condensation domain-containing protein</fullName>
    </recommendedName>
</protein>
<dbReference type="Gene3D" id="3.30.559.10">
    <property type="entry name" value="Chloramphenicol acetyltransferase-like domain"/>
    <property type="match status" value="1"/>
</dbReference>
<reference evidence="3 4" key="1">
    <citation type="journal article" date="2019" name="Int. J. Syst. Evol. Microbiol.">
        <title>The Global Catalogue of Microorganisms (GCM) 10K type strain sequencing project: providing services to taxonomists for standard genome sequencing and annotation.</title>
        <authorList>
            <consortium name="The Broad Institute Genomics Platform"/>
            <consortium name="The Broad Institute Genome Sequencing Center for Infectious Disease"/>
            <person name="Wu L."/>
            <person name="Ma J."/>
        </authorList>
    </citation>
    <scope>NUCLEOTIDE SEQUENCE [LARGE SCALE GENOMIC DNA]</scope>
    <source>
        <strain evidence="3 4">JCM 4316</strain>
    </source>
</reference>
<gene>
    <name evidence="3" type="ORF">GCM10010246_55600</name>
</gene>
<dbReference type="InterPro" id="IPR001242">
    <property type="entry name" value="Condensation_dom"/>
</dbReference>
<dbReference type="Pfam" id="PF00668">
    <property type="entry name" value="Condensation"/>
    <property type="match status" value="1"/>
</dbReference>